<dbReference type="Gene3D" id="3.30.760.10">
    <property type="entry name" value="RNA Cap, Translation Initiation Factor Eif4e"/>
    <property type="match status" value="1"/>
</dbReference>
<organism evidence="7 8">
    <name type="scientific">Paralvinella palmiformis</name>
    <dbReference type="NCBI Taxonomy" id="53620"/>
    <lineage>
        <taxon>Eukaryota</taxon>
        <taxon>Metazoa</taxon>
        <taxon>Spiralia</taxon>
        <taxon>Lophotrochozoa</taxon>
        <taxon>Annelida</taxon>
        <taxon>Polychaeta</taxon>
        <taxon>Sedentaria</taxon>
        <taxon>Canalipalpata</taxon>
        <taxon>Terebellida</taxon>
        <taxon>Terebelliformia</taxon>
        <taxon>Alvinellidae</taxon>
        <taxon>Paralvinella</taxon>
    </lineage>
</organism>
<keyword evidence="2 6" id="KW-0396">Initiation factor</keyword>
<keyword evidence="3" id="KW-0810">Translation regulation</keyword>
<evidence type="ECO:0000313" key="7">
    <source>
        <dbReference type="EMBL" id="KAK2156710.1"/>
    </source>
</evidence>
<evidence type="ECO:0000256" key="2">
    <source>
        <dbReference type="ARBA" id="ARBA00022540"/>
    </source>
</evidence>
<keyword evidence="5 6" id="KW-0648">Protein biosynthesis</keyword>
<keyword evidence="8" id="KW-1185">Reference proteome</keyword>
<dbReference type="InterPro" id="IPR019770">
    <property type="entry name" value="TIF_eIF_4E_CS"/>
</dbReference>
<dbReference type="EMBL" id="JAODUP010000207">
    <property type="protein sequence ID" value="KAK2156710.1"/>
    <property type="molecule type" value="Genomic_DNA"/>
</dbReference>
<reference evidence="7" key="1">
    <citation type="journal article" date="2023" name="Mol. Biol. Evol.">
        <title>Third-Generation Sequencing Reveals the Adaptive Role of the Epigenome in Three Deep-Sea Polychaetes.</title>
        <authorList>
            <person name="Perez M."/>
            <person name="Aroh O."/>
            <person name="Sun Y."/>
            <person name="Lan Y."/>
            <person name="Juniper S.K."/>
            <person name="Young C.R."/>
            <person name="Angers B."/>
            <person name="Qian P.Y."/>
        </authorList>
    </citation>
    <scope>NUCLEOTIDE SEQUENCE</scope>
    <source>
        <strain evidence="7">P08H-3</strain>
    </source>
</reference>
<evidence type="ECO:0000256" key="3">
    <source>
        <dbReference type="ARBA" id="ARBA00022845"/>
    </source>
</evidence>
<dbReference type="Pfam" id="PF01652">
    <property type="entry name" value="IF4E"/>
    <property type="match status" value="1"/>
</dbReference>
<dbReference type="SUPFAM" id="SSF55418">
    <property type="entry name" value="eIF4e-like"/>
    <property type="match status" value="1"/>
</dbReference>
<dbReference type="GO" id="GO:0003743">
    <property type="term" value="F:translation initiation factor activity"/>
    <property type="evidence" value="ECO:0007669"/>
    <property type="project" value="UniProtKB-KW"/>
</dbReference>
<dbReference type="GO" id="GO:0006417">
    <property type="term" value="P:regulation of translation"/>
    <property type="evidence" value="ECO:0007669"/>
    <property type="project" value="UniProtKB-KW"/>
</dbReference>
<evidence type="ECO:0000256" key="1">
    <source>
        <dbReference type="ARBA" id="ARBA00009860"/>
    </source>
</evidence>
<name>A0AAD9JQF0_9ANNE</name>
<dbReference type="PANTHER" id="PTHR11960">
    <property type="entry name" value="EUKARYOTIC TRANSLATION INITIATION FACTOR 4E RELATED"/>
    <property type="match status" value="1"/>
</dbReference>
<comment type="similarity">
    <text evidence="1 6">Belongs to the eukaryotic initiation factor 4E family.</text>
</comment>
<evidence type="ECO:0000256" key="4">
    <source>
        <dbReference type="ARBA" id="ARBA00022884"/>
    </source>
</evidence>
<evidence type="ECO:0000313" key="8">
    <source>
        <dbReference type="Proteomes" id="UP001208570"/>
    </source>
</evidence>
<sequence>MLFHDLTNHVELIQMVVNLVIQLVHGEKRVSHRISRDAFEGYLDCQIKSIADTVYHTIYLVAGISRSKCTATPIAYLRNLISILLVSMSAHSNTAYRNSVSLASIWMSNIINGHIYNHVQPASKLSPGCDYSLFKDGIQPMWEDELNKKGGRWLINLDKRKRFQQLDTFWLETLLCLIGEAFEDYSDEICGAVVNIRNKGDKLALWTHDATKKEATVKIGEKIKERLNIPQDLTIGYQAHQDTMTKSGSTAKNVYIV</sequence>
<dbReference type="GO" id="GO:0000340">
    <property type="term" value="F:RNA 7-methylguanosine cap binding"/>
    <property type="evidence" value="ECO:0007669"/>
    <property type="project" value="TreeGrafter"/>
</dbReference>
<comment type="caution">
    <text evidence="7">The sequence shown here is derived from an EMBL/GenBank/DDBJ whole genome shotgun (WGS) entry which is preliminary data.</text>
</comment>
<evidence type="ECO:0000256" key="5">
    <source>
        <dbReference type="ARBA" id="ARBA00022917"/>
    </source>
</evidence>
<dbReference type="AlphaFoldDB" id="A0AAD9JQF0"/>
<protein>
    <submittedName>
        <fullName evidence="7">Uncharacterized protein</fullName>
    </submittedName>
</protein>
<dbReference type="Proteomes" id="UP001208570">
    <property type="component" value="Unassembled WGS sequence"/>
</dbReference>
<dbReference type="InterPro" id="IPR023398">
    <property type="entry name" value="TIF_eIF4e-like"/>
</dbReference>
<evidence type="ECO:0000256" key="6">
    <source>
        <dbReference type="RuleBase" id="RU004374"/>
    </source>
</evidence>
<dbReference type="GO" id="GO:0016281">
    <property type="term" value="C:eukaryotic translation initiation factor 4F complex"/>
    <property type="evidence" value="ECO:0007669"/>
    <property type="project" value="TreeGrafter"/>
</dbReference>
<proteinExistence type="inferred from homology"/>
<dbReference type="PROSITE" id="PS00813">
    <property type="entry name" value="IF4E"/>
    <property type="match status" value="1"/>
</dbReference>
<dbReference type="InterPro" id="IPR001040">
    <property type="entry name" value="TIF_eIF_4E"/>
</dbReference>
<dbReference type="PANTHER" id="PTHR11960:SF8">
    <property type="entry name" value="EUKARYOTIC TRANSLATION INITIATION FACTOR 4E1-RELATED"/>
    <property type="match status" value="1"/>
</dbReference>
<keyword evidence="4 6" id="KW-0694">RNA-binding</keyword>
<accession>A0AAD9JQF0</accession>
<gene>
    <name evidence="7" type="ORF">LSH36_207g07067</name>
</gene>